<proteinExistence type="predicted"/>
<dbReference type="Proteomes" id="UP000479000">
    <property type="component" value="Unassembled WGS sequence"/>
</dbReference>
<sequence length="112" mass="13189">MLFIKSEKSKLFNQFRLCFGDQRQRGFRVVVEPGCWSFLILLEIWTGSLDYSLMHMGPFFQHKDKDQTLSNFFRVFFPVSLETLTIIGKKGYEALSVGRVCQPLAPLYRTWR</sequence>
<dbReference type="EMBL" id="CADCXU010027645">
    <property type="protein sequence ID" value="CAB0014288.1"/>
    <property type="molecule type" value="Genomic_DNA"/>
</dbReference>
<accession>A0A6H5HBU8</accession>
<evidence type="ECO:0000313" key="1">
    <source>
        <dbReference type="EMBL" id="CAB0014288.1"/>
    </source>
</evidence>
<keyword evidence="2" id="KW-1185">Reference proteome</keyword>
<evidence type="ECO:0000313" key="2">
    <source>
        <dbReference type="Proteomes" id="UP000479000"/>
    </source>
</evidence>
<protein>
    <submittedName>
        <fullName evidence="1">Uncharacterized protein</fullName>
    </submittedName>
</protein>
<dbReference type="AlphaFoldDB" id="A0A6H5HBU8"/>
<gene>
    <name evidence="1" type="ORF">NTEN_LOCUS18729</name>
</gene>
<organism evidence="1 2">
    <name type="scientific">Nesidiocoris tenuis</name>
    <dbReference type="NCBI Taxonomy" id="355587"/>
    <lineage>
        <taxon>Eukaryota</taxon>
        <taxon>Metazoa</taxon>
        <taxon>Ecdysozoa</taxon>
        <taxon>Arthropoda</taxon>
        <taxon>Hexapoda</taxon>
        <taxon>Insecta</taxon>
        <taxon>Pterygota</taxon>
        <taxon>Neoptera</taxon>
        <taxon>Paraneoptera</taxon>
        <taxon>Hemiptera</taxon>
        <taxon>Heteroptera</taxon>
        <taxon>Panheteroptera</taxon>
        <taxon>Cimicomorpha</taxon>
        <taxon>Miridae</taxon>
        <taxon>Dicyphina</taxon>
        <taxon>Nesidiocoris</taxon>
    </lineage>
</organism>
<feature type="non-terminal residue" evidence="1">
    <location>
        <position position="112"/>
    </location>
</feature>
<reference evidence="1 2" key="1">
    <citation type="submission" date="2020-02" db="EMBL/GenBank/DDBJ databases">
        <authorList>
            <person name="Ferguson B K."/>
        </authorList>
    </citation>
    <scope>NUCLEOTIDE SEQUENCE [LARGE SCALE GENOMIC DNA]</scope>
</reference>
<name>A0A6H5HBU8_9HEMI</name>